<reference evidence="1 2" key="1">
    <citation type="submission" date="2016-11" db="EMBL/GenBank/DDBJ databases">
        <authorList>
            <person name="Jaros S."/>
            <person name="Januszkiewicz K."/>
            <person name="Wedrychowicz H."/>
        </authorList>
    </citation>
    <scope>NUCLEOTIDE SEQUENCE [LARGE SCALE GENOMIC DNA]</scope>
    <source>
        <strain evidence="1">NVI 5450</strain>
    </source>
</reference>
<dbReference type="AlphaFoldDB" id="A0A1L0C973"/>
<organism evidence="1 2">
    <name type="scientific">Moritella viscosa</name>
    <dbReference type="NCBI Taxonomy" id="80854"/>
    <lineage>
        <taxon>Bacteria</taxon>
        <taxon>Pseudomonadati</taxon>
        <taxon>Pseudomonadota</taxon>
        <taxon>Gammaproteobacteria</taxon>
        <taxon>Alteromonadales</taxon>
        <taxon>Moritellaceae</taxon>
        <taxon>Moritella</taxon>
    </lineage>
</organism>
<evidence type="ECO:0000313" key="2">
    <source>
        <dbReference type="Proteomes" id="UP000183794"/>
    </source>
</evidence>
<sequence length="52" mass="5717">MSESALGTDEIPTTIPGDEELALELELELELVLQPTNKKVIITAAIFDFLFP</sequence>
<accession>A0A1L0C973</accession>
<evidence type="ECO:0000313" key="1">
    <source>
        <dbReference type="EMBL" id="SGZ11441.1"/>
    </source>
</evidence>
<gene>
    <name evidence="1" type="ORF">NVI5450_3694</name>
</gene>
<dbReference type="Proteomes" id="UP000183794">
    <property type="component" value="Unassembled WGS sequence"/>
</dbReference>
<protein>
    <submittedName>
        <fullName evidence="1">Uncharacterized protein</fullName>
    </submittedName>
</protein>
<proteinExistence type="predicted"/>
<dbReference type="EMBL" id="FPLD01000102">
    <property type="protein sequence ID" value="SGZ11441.1"/>
    <property type="molecule type" value="Genomic_DNA"/>
</dbReference>
<name>A0A1L0C973_9GAMM</name>